<evidence type="ECO:0000313" key="7">
    <source>
        <dbReference type="EMBL" id="OBZ79736.1"/>
    </source>
</evidence>
<evidence type="ECO:0000256" key="1">
    <source>
        <dbReference type="ARBA" id="ARBA00004718"/>
    </source>
</evidence>
<feature type="compositionally biased region" description="Low complexity" evidence="5">
    <location>
        <begin position="539"/>
        <end position="561"/>
    </location>
</feature>
<dbReference type="Proteomes" id="UP000092993">
    <property type="component" value="Unassembled WGS sequence"/>
</dbReference>
<keyword evidence="7" id="KW-0436">Ligase</keyword>
<dbReference type="PANTHER" id="PTHR10782">
    <property type="entry name" value="ZINC FINGER MIZ DOMAIN-CONTAINING PROTEIN"/>
    <property type="match status" value="1"/>
</dbReference>
<dbReference type="OrthoDB" id="28127at2759"/>
<keyword evidence="3" id="KW-0808">Transferase</keyword>
<dbReference type="PANTHER" id="PTHR10782:SF4">
    <property type="entry name" value="TONALLI, ISOFORM E"/>
    <property type="match status" value="1"/>
</dbReference>
<comment type="caution">
    <text evidence="7">The sequence shown here is derived from an EMBL/GenBank/DDBJ whole genome shotgun (WGS) entry which is preliminary data.</text>
</comment>
<evidence type="ECO:0000256" key="2">
    <source>
        <dbReference type="ARBA" id="ARBA00005383"/>
    </source>
</evidence>
<evidence type="ECO:0000256" key="3">
    <source>
        <dbReference type="ARBA" id="ARBA00022679"/>
    </source>
</evidence>
<dbReference type="Gene3D" id="2.60.120.780">
    <property type="entry name" value="PINIT domain"/>
    <property type="match status" value="1"/>
</dbReference>
<feature type="region of interest" description="Disordered" evidence="5">
    <location>
        <begin position="471"/>
        <end position="502"/>
    </location>
</feature>
<feature type="compositionally biased region" description="Polar residues" evidence="5">
    <location>
        <begin position="148"/>
        <end position="163"/>
    </location>
</feature>
<feature type="compositionally biased region" description="Low complexity" evidence="5">
    <location>
        <begin position="175"/>
        <end position="191"/>
    </location>
</feature>
<feature type="compositionally biased region" description="Low complexity" evidence="5">
    <location>
        <begin position="599"/>
        <end position="615"/>
    </location>
</feature>
<dbReference type="InterPro" id="IPR013083">
    <property type="entry name" value="Znf_RING/FYVE/PHD"/>
</dbReference>
<dbReference type="InterPro" id="IPR023321">
    <property type="entry name" value="PINIT"/>
</dbReference>
<sequence>MSASESSQTLGLLSFLSVHRPPGLGTSSTHIAPINFGSMASSAVWSDFETLRHNVKLNTVDRLKQILSGFNDECHTNFTKSGKKQELIDRITRELDLWRRSNSTDKWIKGKAILNQVRTSGMYSPSRMAGEISYAPATSSHAAYAPSGSASYHNTASASSSNLPRYDPYATARRPTVPSTSSPTIAPTPNTGIRFKQSPFFRVERAVSSVVECPESMSPNDRRSQSLAFSMSNEVILKLTSPNPKYQLRLYCTSSTYYSPSGAFRTMTAPCPIEFPPTCEVRVNGIQLTANLKGLKKKPGTAPPPDLGKSVRMPPGASNRVEIVYVNSQQPVQTKKYYLVVMLVEVTTVDQLVDRLKKGKYKPGSEILAKMAKTASADDDIVAGHQKMSLKCPLSYMRITTPVDHIANDTWLCPVCEKVLNVEDLIVDGYFDNILKQTPESVEDVIVEADGQWHSSDNKYGSLEWRAAHAPTKELAPAKPPSPLKPRSKSPSKPLLNGLTAKNKPRLSNAEIVILDSDDEDEGRVKRELSPSTDIAGVSQSTTTSASQPPRSQTADVIDLTLDSDDDEPRLTIPLTKKRKTTDDIPSPTEQIWKKSRSDSSTSSSATNGISSNASFTEATRYATAQDLAALTVNSGPLSSPASSRYSSSHAAGSQAYQPPMSFLPPPPPSLPRRPSTSSHYSTLPNQYLSRVNGTGPSSPWR</sequence>
<dbReference type="GO" id="GO:0000785">
    <property type="term" value="C:chromatin"/>
    <property type="evidence" value="ECO:0007669"/>
    <property type="project" value="TreeGrafter"/>
</dbReference>
<organism evidence="7 8">
    <name type="scientific">Grifola frondosa</name>
    <name type="common">Maitake</name>
    <name type="synonym">Polyporus frondosus</name>
    <dbReference type="NCBI Taxonomy" id="5627"/>
    <lineage>
        <taxon>Eukaryota</taxon>
        <taxon>Fungi</taxon>
        <taxon>Dikarya</taxon>
        <taxon>Basidiomycota</taxon>
        <taxon>Agaricomycotina</taxon>
        <taxon>Agaricomycetes</taxon>
        <taxon>Polyporales</taxon>
        <taxon>Grifolaceae</taxon>
        <taxon>Grifola</taxon>
    </lineage>
</organism>
<keyword evidence="8" id="KW-1185">Reference proteome</keyword>
<feature type="domain" description="PINIT" evidence="6">
    <location>
        <begin position="177"/>
        <end position="347"/>
    </location>
</feature>
<protein>
    <submittedName>
        <fullName evidence="7">E3 SUMO-protein ligase pli1</fullName>
    </submittedName>
</protein>
<dbReference type="AlphaFoldDB" id="A0A1C7MTM5"/>
<evidence type="ECO:0000259" key="6">
    <source>
        <dbReference type="PROSITE" id="PS51466"/>
    </source>
</evidence>
<dbReference type="GO" id="GO:0016874">
    <property type="term" value="F:ligase activity"/>
    <property type="evidence" value="ECO:0007669"/>
    <property type="project" value="UniProtKB-KW"/>
</dbReference>
<feature type="region of interest" description="Disordered" evidence="5">
    <location>
        <begin position="519"/>
        <end position="615"/>
    </location>
</feature>
<evidence type="ECO:0000256" key="4">
    <source>
        <dbReference type="ARBA" id="ARBA00022786"/>
    </source>
</evidence>
<dbReference type="Pfam" id="PF14324">
    <property type="entry name" value="PINIT"/>
    <property type="match status" value="1"/>
</dbReference>
<comment type="pathway">
    <text evidence="1">Protein modification; protein sumoylation.</text>
</comment>
<name>A0A1C7MTM5_GRIFR</name>
<evidence type="ECO:0000313" key="8">
    <source>
        <dbReference type="Proteomes" id="UP000092993"/>
    </source>
</evidence>
<dbReference type="UniPathway" id="UPA00886"/>
<keyword evidence="4" id="KW-0833">Ubl conjugation pathway</keyword>
<feature type="compositionally biased region" description="Pro residues" evidence="5">
    <location>
        <begin position="662"/>
        <end position="672"/>
    </location>
</feature>
<dbReference type="EMBL" id="LUGG01000001">
    <property type="protein sequence ID" value="OBZ79736.1"/>
    <property type="molecule type" value="Genomic_DNA"/>
</dbReference>
<dbReference type="InterPro" id="IPR038654">
    <property type="entry name" value="PINIT_sf"/>
</dbReference>
<dbReference type="OMA" id="PTEQIWK"/>
<accession>A0A1C7MTM5</accession>
<evidence type="ECO:0000256" key="5">
    <source>
        <dbReference type="SAM" id="MobiDB-lite"/>
    </source>
</evidence>
<proteinExistence type="inferred from homology"/>
<dbReference type="GO" id="GO:0016925">
    <property type="term" value="P:protein sumoylation"/>
    <property type="evidence" value="ECO:0007669"/>
    <property type="project" value="UniProtKB-UniPathway"/>
</dbReference>
<feature type="region of interest" description="Disordered" evidence="5">
    <location>
        <begin position="634"/>
        <end position="702"/>
    </location>
</feature>
<feature type="compositionally biased region" description="Polar residues" evidence="5">
    <location>
        <begin position="680"/>
        <end position="702"/>
    </location>
</feature>
<feature type="compositionally biased region" description="Low complexity" evidence="5">
    <location>
        <begin position="635"/>
        <end position="654"/>
    </location>
</feature>
<reference evidence="7 8" key="1">
    <citation type="submission" date="2016-03" db="EMBL/GenBank/DDBJ databases">
        <title>Whole genome sequencing of Grifola frondosa 9006-11.</title>
        <authorList>
            <person name="Min B."/>
            <person name="Park H."/>
            <person name="Kim J.-G."/>
            <person name="Cho H."/>
            <person name="Oh Y.-L."/>
            <person name="Kong W.-S."/>
            <person name="Choi I.-G."/>
        </authorList>
    </citation>
    <scope>NUCLEOTIDE SEQUENCE [LARGE SCALE GENOMIC DNA]</scope>
    <source>
        <strain evidence="7 8">9006-11</strain>
    </source>
</reference>
<comment type="similarity">
    <text evidence="2">Belongs to the PIAS family.</text>
</comment>
<dbReference type="GO" id="GO:0061665">
    <property type="term" value="F:SUMO ligase activity"/>
    <property type="evidence" value="ECO:0007669"/>
    <property type="project" value="TreeGrafter"/>
</dbReference>
<dbReference type="STRING" id="5627.A0A1C7MTM5"/>
<feature type="region of interest" description="Disordered" evidence="5">
    <location>
        <begin position="145"/>
        <end position="192"/>
    </location>
</feature>
<gene>
    <name evidence="7" type="primary">pli1</name>
    <name evidence="7" type="ORF">A0H81_01044</name>
</gene>
<dbReference type="Gene3D" id="3.30.40.10">
    <property type="entry name" value="Zinc/RING finger domain, C3HC4 (zinc finger)"/>
    <property type="match status" value="2"/>
</dbReference>
<dbReference type="PROSITE" id="PS51466">
    <property type="entry name" value="PINIT"/>
    <property type="match status" value="1"/>
</dbReference>